<dbReference type="EMBL" id="PXOG01000047">
    <property type="protein sequence ID" value="RGP79416.1"/>
    <property type="molecule type" value="Genomic_DNA"/>
</dbReference>
<dbReference type="AlphaFoldDB" id="A0A395T4L3"/>
<sequence length="414" mass="47118">MQEASSIPKFVIDLSLPAQDRYTHIIPDFQDAVHSCELPSLFHNLLQDLTGTRLGKCLASLSPYILRRVHSDEETAELTGISKAINIPMHILVAFNVLLDLLLGCTSGGVRALDIPKSKPVSTRMLHFRTLDWGMDQLRHLIVEFDFIRRTGGPVVATTITYLGYVGVLTGVRKGLSISLNFRPYHAKETTRQRLSFRWNQALVVLGFRQSISSALRNILLEEYPGSDAQTRQGRESVNASNLAKSTSDEYVQEVLKRMSTSQSTSAYIILCQPERVFLVEKDHRRASIRDSDTFLTAYNHDVKDENDPSRLHEAAAELEQADDAIGMTELVGLSLDRKRRLEEMWREKSLSCRRRYKQQRSLVTQRDVIKFLEDEEISNDETHYAVIMDPREGKVIWRRMYEASDGQSSESSV</sequence>
<dbReference type="Pfam" id="PF15508">
    <property type="entry name" value="NAAA-beta"/>
    <property type="match status" value="1"/>
</dbReference>
<evidence type="ECO:0000256" key="1">
    <source>
        <dbReference type="ARBA" id="ARBA00011891"/>
    </source>
</evidence>
<dbReference type="Gene3D" id="3.60.60.10">
    <property type="entry name" value="Penicillin V Acylase, Chain A"/>
    <property type="match status" value="1"/>
</dbReference>
<proteinExistence type="predicted"/>
<name>A0A395T4L3_9HYPO</name>
<protein>
    <recommendedName>
        <fullName evidence="1">ceramidase</fullName>
        <ecNumber evidence="1">3.5.1.23</ecNumber>
    </recommendedName>
</protein>
<comment type="caution">
    <text evidence="3">The sequence shown here is derived from an EMBL/GenBank/DDBJ whole genome shotgun (WGS) entry which is preliminary data.</text>
</comment>
<dbReference type="GO" id="GO:0017040">
    <property type="term" value="F:N-acylsphingosine amidohydrolase activity"/>
    <property type="evidence" value="ECO:0007669"/>
    <property type="project" value="UniProtKB-EC"/>
</dbReference>
<dbReference type="Proteomes" id="UP000266234">
    <property type="component" value="Unassembled WGS sequence"/>
</dbReference>
<dbReference type="PANTHER" id="PTHR28583:SF1">
    <property type="entry name" value="ACID CERAMIDASE"/>
    <property type="match status" value="1"/>
</dbReference>
<organism evidence="3 4">
    <name type="scientific">Fusarium longipes</name>
    <dbReference type="NCBI Taxonomy" id="694270"/>
    <lineage>
        <taxon>Eukaryota</taxon>
        <taxon>Fungi</taxon>
        <taxon>Dikarya</taxon>
        <taxon>Ascomycota</taxon>
        <taxon>Pezizomycotina</taxon>
        <taxon>Sordariomycetes</taxon>
        <taxon>Hypocreomycetidae</taxon>
        <taxon>Hypocreales</taxon>
        <taxon>Nectriaceae</taxon>
        <taxon>Fusarium</taxon>
    </lineage>
</organism>
<evidence type="ECO:0000313" key="4">
    <source>
        <dbReference type="Proteomes" id="UP000266234"/>
    </source>
</evidence>
<gene>
    <name evidence="3" type="ORF">FLONG3_2471</name>
</gene>
<reference evidence="3 4" key="1">
    <citation type="journal article" date="2018" name="PLoS Pathog.">
        <title>Evolution of structural diversity of trichothecenes, a family of toxins produced by plant pathogenic and entomopathogenic fungi.</title>
        <authorList>
            <person name="Proctor R.H."/>
            <person name="McCormick S.P."/>
            <person name="Kim H.S."/>
            <person name="Cardoza R.E."/>
            <person name="Stanley A.M."/>
            <person name="Lindo L."/>
            <person name="Kelly A."/>
            <person name="Brown D.W."/>
            <person name="Lee T."/>
            <person name="Vaughan M.M."/>
            <person name="Alexander N.J."/>
            <person name="Busman M."/>
            <person name="Gutierrez S."/>
        </authorList>
    </citation>
    <scope>NUCLEOTIDE SEQUENCE [LARGE SCALE GENOMIC DNA]</scope>
    <source>
        <strain evidence="3 4">NRRL 20695</strain>
    </source>
</reference>
<accession>A0A395T4L3</accession>
<dbReference type="PANTHER" id="PTHR28583">
    <property type="entry name" value="ACID AMIDASE"/>
    <property type="match status" value="1"/>
</dbReference>
<dbReference type="STRING" id="694270.A0A395T4L3"/>
<dbReference type="InterPro" id="IPR029130">
    <property type="entry name" value="Acid_ceramidase_N"/>
</dbReference>
<keyword evidence="4" id="KW-1185">Reference proteome</keyword>
<dbReference type="EC" id="3.5.1.23" evidence="1"/>
<feature type="domain" description="Acid ceramidase N-terminal" evidence="2">
    <location>
        <begin position="6"/>
        <end position="68"/>
    </location>
</feature>
<dbReference type="OrthoDB" id="5273684at2759"/>
<evidence type="ECO:0000313" key="3">
    <source>
        <dbReference type="EMBL" id="RGP79416.1"/>
    </source>
</evidence>
<keyword evidence="3" id="KW-0378">Hydrolase</keyword>
<evidence type="ECO:0000259" key="2">
    <source>
        <dbReference type="Pfam" id="PF15508"/>
    </source>
</evidence>